<dbReference type="Pfam" id="PF01182">
    <property type="entry name" value="Glucosamine_iso"/>
    <property type="match status" value="1"/>
</dbReference>
<dbReference type="GO" id="GO:0017057">
    <property type="term" value="F:6-phosphogluconolactonase activity"/>
    <property type="evidence" value="ECO:0007669"/>
    <property type="project" value="InterPro"/>
</dbReference>
<comment type="caution">
    <text evidence="4">The sequence shown here is derived from an EMBL/GenBank/DDBJ whole genome shotgun (WGS) entry which is preliminary data.</text>
</comment>
<dbReference type="SUPFAM" id="SSF100950">
    <property type="entry name" value="NagB/RpiA/CoA transferase-like"/>
    <property type="match status" value="1"/>
</dbReference>
<dbReference type="PANTHER" id="PTHR11054">
    <property type="entry name" value="6-PHOSPHOGLUCONOLACTONASE"/>
    <property type="match status" value="1"/>
</dbReference>
<evidence type="ECO:0000259" key="3">
    <source>
        <dbReference type="Pfam" id="PF01182"/>
    </source>
</evidence>
<feature type="region of interest" description="Disordered" evidence="2">
    <location>
        <begin position="86"/>
        <end position="124"/>
    </location>
</feature>
<evidence type="ECO:0000256" key="2">
    <source>
        <dbReference type="SAM" id="MobiDB-lite"/>
    </source>
</evidence>
<dbReference type="EMBL" id="LXPE01000008">
    <property type="protein sequence ID" value="OBA27431.1"/>
    <property type="molecule type" value="Genomic_DNA"/>
</dbReference>
<dbReference type="InterPro" id="IPR006148">
    <property type="entry name" value="Glc/Gal-6P_isomerase"/>
</dbReference>
<accession>A0A1B7TFC8</accession>
<evidence type="ECO:0000313" key="5">
    <source>
        <dbReference type="Proteomes" id="UP000092321"/>
    </source>
</evidence>
<feature type="compositionally biased region" description="Low complexity" evidence="2">
    <location>
        <begin position="86"/>
        <end position="100"/>
    </location>
</feature>
<dbReference type="Proteomes" id="UP000092321">
    <property type="component" value="Unassembled WGS sequence"/>
</dbReference>
<dbReference type="CDD" id="cd01400">
    <property type="entry name" value="6PGL"/>
    <property type="match status" value="1"/>
</dbReference>
<dbReference type="InterPro" id="IPR039104">
    <property type="entry name" value="6PGL"/>
</dbReference>
<sequence length="382" mass="43220">MTTYIPRVYAFNNDIESISRAVADHIIQQQNLILFDTLTIEELKNINRNDKEQYLRENKYAIKRKNSAASINGSTCSTISVLNNSQTTSPTAPNNNNNSSFADFLKKDSKDDSNTSLNESINNSNINNNINNNNACKKLTKSKKKFRVGISGGSLLDILQHGLLPRQEDIFWSFWEIFLIDERLVPFQDKESNYGNSKRKIFSKIDHSKYGKPKVYHIDESLIYEGAAECAENYETCLINKFASKATVKWPCFDLILLGVAPDGHIGSLFPNRKELRESSKWVIPITDSPVGVKERVTLTIPVICNSAHISFVVEGLMKQPIMEKIMEMPELGLPSSLVNEGALKKVSWFVDEDAIKGVHVIKRNYEFEQNDDDDNNNNNTA</sequence>
<organism evidence="4 5">
    <name type="scientific">Hanseniaspora valbyensis NRRL Y-1626</name>
    <dbReference type="NCBI Taxonomy" id="766949"/>
    <lineage>
        <taxon>Eukaryota</taxon>
        <taxon>Fungi</taxon>
        <taxon>Dikarya</taxon>
        <taxon>Ascomycota</taxon>
        <taxon>Saccharomycotina</taxon>
        <taxon>Saccharomycetes</taxon>
        <taxon>Saccharomycodales</taxon>
        <taxon>Saccharomycodaceae</taxon>
        <taxon>Hanseniaspora</taxon>
    </lineage>
</organism>
<dbReference type="GO" id="GO:0016740">
    <property type="term" value="F:transferase activity"/>
    <property type="evidence" value="ECO:0007669"/>
    <property type="project" value="UniProtKB-KW"/>
</dbReference>
<keyword evidence="5" id="KW-1185">Reference proteome</keyword>
<evidence type="ECO:0000256" key="1">
    <source>
        <dbReference type="ARBA" id="ARBA00010662"/>
    </source>
</evidence>
<dbReference type="PANTHER" id="PTHR11054:SF0">
    <property type="entry name" value="6-PHOSPHOGLUCONOLACTONASE"/>
    <property type="match status" value="1"/>
</dbReference>
<keyword evidence="4" id="KW-0808">Transferase</keyword>
<reference evidence="5" key="1">
    <citation type="journal article" date="2016" name="Proc. Natl. Acad. Sci. U.S.A.">
        <title>Comparative genomics of biotechnologically important yeasts.</title>
        <authorList>
            <person name="Riley R."/>
            <person name="Haridas S."/>
            <person name="Wolfe K.H."/>
            <person name="Lopes M.R."/>
            <person name="Hittinger C.T."/>
            <person name="Goeker M."/>
            <person name="Salamov A.A."/>
            <person name="Wisecaver J.H."/>
            <person name="Long T.M."/>
            <person name="Calvey C.H."/>
            <person name="Aerts A.L."/>
            <person name="Barry K.W."/>
            <person name="Choi C."/>
            <person name="Clum A."/>
            <person name="Coughlan A.Y."/>
            <person name="Deshpande S."/>
            <person name="Douglass A.P."/>
            <person name="Hanson S.J."/>
            <person name="Klenk H.-P."/>
            <person name="LaButti K.M."/>
            <person name="Lapidus A."/>
            <person name="Lindquist E.A."/>
            <person name="Lipzen A.M."/>
            <person name="Meier-Kolthoff J.P."/>
            <person name="Ohm R.A."/>
            <person name="Otillar R.P."/>
            <person name="Pangilinan J.L."/>
            <person name="Peng Y."/>
            <person name="Rokas A."/>
            <person name="Rosa C.A."/>
            <person name="Scheuner C."/>
            <person name="Sibirny A.A."/>
            <person name="Slot J.C."/>
            <person name="Stielow J.B."/>
            <person name="Sun H."/>
            <person name="Kurtzman C.P."/>
            <person name="Blackwell M."/>
            <person name="Grigoriev I.V."/>
            <person name="Jeffries T.W."/>
        </authorList>
    </citation>
    <scope>NUCLEOTIDE SEQUENCE [LARGE SCALE GENOMIC DNA]</scope>
    <source>
        <strain evidence="5">NRRL Y-1626</strain>
    </source>
</reference>
<dbReference type="InterPro" id="IPR037171">
    <property type="entry name" value="NagB/RpiA_transferase-like"/>
</dbReference>
<dbReference type="Gene3D" id="3.40.50.1360">
    <property type="match status" value="1"/>
</dbReference>
<feature type="compositionally biased region" description="Basic and acidic residues" evidence="2">
    <location>
        <begin position="104"/>
        <end position="113"/>
    </location>
</feature>
<feature type="compositionally biased region" description="Low complexity" evidence="2">
    <location>
        <begin position="114"/>
        <end position="124"/>
    </location>
</feature>
<protein>
    <submittedName>
        <fullName evidence="4">Nagb/rpia/CoA transferase-like protein</fullName>
    </submittedName>
</protein>
<name>A0A1B7TFC8_9ASCO</name>
<dbReference type="AlphaFoldDB" id="A0A1B7TFC8"/>
<feature type="domain" description="Glucosamine/galactosamine-6-phosphate isomerase" evidence="3">
    <location>
        <begin position="135"/>
        <end position="347"/>
    </location>
</feature>
<gene>
    <name evidence="4" type="ORF">HANVADRAFT_52186</name>
</gene>
<evidence type="ECO:0000313" key="4">
    <source>
        <dbReference type="EMBL" id="OBA27431.1"/>
    </source>
</evidence>
<dbReference type="OrthoDB" id="432544at2759"/>
<dbReference type="InterPro" id="IPR005900">
    <property type="entry name" value="6-phosphogluconolactonase_DevB"/>
</dbReference>
<dbReference type="NCBIfam" id="TIGR01198">
    <property type="entry name" value="pgl"/>
    <property type="match status" value="1"/>
</dbReference>
<comment type="similarity">
    <text evidence="1">Belongs to the glucosamine/galactosamine-6-phosphate isomerase family. 6-phosphogluconolactonase subfamily.</text>
</comment>
<dbReference type="GO" id="GO:0005975">
    <property type="term" value="P:carbohydrate metabolic process"/>
    <property type="evidence" value="ECO:0007669"/>
    <property type="project" value="InterPro"/>
</dbReference>
<proteinExistence type="inferred from homology"/>
<dbReference type="GO" id="GO:0006098">
    <property type="term" value="P:pentose-phosphate shunt"/>
    <property type="evidence" value="ECO:0007669"/>
    <property type="project" value="InterPro"/>
</dbReference>